<gene>
    <name evidence="1" type="ORF">ENO36_04255</name>
</gene>
<protein>
    <recommendedName>
        <fullName evidence="2">DUF35 domain-containing protein</fullName>
    </recommendedName>
</protein>
<name>A0A7C2UQT7_9CREN</name>
<dbReference type="Proteomes" id="UP000885664">
    <property type="component" value="Unassembled WGS sequence"/>
</dbReference>
<dbReference type="InterPro" id="IPR052513">
    <property type="entry name" value="Thioester_dehydratase-like"/>
</dbReference>
<sequence length="101" mass="11731">MFKYYECERCGRKFFPPKFRCYCGSTKFREVEVERAVGRILTYTIILVPPKGFTPPIYIGIAEYNGMKILGKYEGDPMKLKTGISVELENRDGTTIFRNIE</sequence>
<comment type="caution">
    <text evidence="1">The sequence shown here is derived from an EMBL/GenBank/DDBJ whole genome shotgun (WGS) entry which is preliminary data.</text>
</comment>
<evidence type="ECO:0008006" key="2">
    <source>
        <dbReference type="Google" id="ProtNLM"/>
    </source>
</evidence>
<proteinExistence type="predicted"/>
<dbReference type="PANTHER" id="PTHR34075:SF5">
    <property type="entry name" value="BLR3430 PROTEIN"/>
    <property type="match status" value="1"/>
</dbReference>
<accession>A0A7C2UQT7</accession>
<evidence type="ECO:0000313" key="1">
    <source>
        <dbReference type="EMBL" id="HEU98047.1"/>
    </source>
</evidence>
<dbReference type="InterPro" id="IPR012340">
    <property type="entry name" value="NA-bd_OB-fold"/>
</dbReference>
<organism evidence="1">
    <name type="scientific">Fervidicoccus fontis</name>
    <dbReference type="NCBI Taxonomy" id="683846"/>
    <lineage>
        <taxon>Archaea</taxon>
        <taxon>Thermoproteota</taxon>
        <taxon>Thermoprotei</taxon>
        <taxon>Fervidicoccales</taxon>
        <taxon>Fervidicoccaceae</taxon>
        <taxon>Fervidicoccus</taxon>
    </lineage>
</organism>
<dbReference type="PANTHER" id="PTHR34075">
    <property type="entry name" value="BLR3430 PROTEIN"/>
    <property type="match status" value="1"/>
</dbReference>
<reference evidence="1" key="1">
    <citation type="journal article" date="2020" name="mSystems">
        <title>Genome- and Community-Level Interaction Insights into Carbon Utilization and Element Cycling Functions of Hydrothermarchaeota in Hydrothermal Sediment.</title>
        <authorList>
            <person name="Zhou Z."/>
            <person name="Liu Y."/>
            <person name="Xu W."/>
            <person name="Pan J."/>
            <person name="Luo Z.H."/>
            <person name="Li M."/>
        </authorList>
    </citation>
    <scope>NUCLEOTIDE SEQUENCE [LARGE SCALE GENOMIC DNA]</scope>
    <source>
        <strain evidence="1">SpSt-1259</strain>
    </source>
</reference>
<dbReference type="EMBL" id="DSFE01000093">
    <property type="protein sequence ID" value="HEU98047.1"/>
    <property type="molecule type" value="Genomic_DNA"/>
</dbReference>
<dbReference type="AlphaFoldDB" id="A0A7C2UQT7"/>
<dbReference type="SUPFAM" id="SSF50249">
    <property type="entry name" value="Nucleic acid-binding proteins"/>
    <property type="match status" value="1"/>
</dbReference>